<evidence type="ECO:0000256" key="15">
    <source>
        <dbReference type="ARBA" id="ARBA00023172"/>
    </source>
</evidence>
<evidence type="ECO:0000256" key="7">
    <source>
        <dbReference type="ARBA" id="ARBA00022759"/>
    </source>
</evidence>
<evidence type="ECO:0000256" key="2">
    <source>
        <dbReference type="ARBA" id="ARBA00022612"/>
    </source>
</evidence>
<dbReference type="InterPro" id="IPR025724">
    <property type="entry name" value="GAG-pre-integrase_dom"/>
</dbReference>
<keyword evidence="14" id="KW-0917">Virion maturation</keyword>
<comment type="caution">
    <text evidence="21">The sequence shown here is derived from an EMBL/GenBank/DDBJ whole genome shotgun (WGS) entry which is preliminary data.</text>
</comment>
<dbReference type="GO" id="GO:0006310">
    <property type="term" value="P:DNA recombination"/>
    <property type="evidence" value="ECO:0007669"/>
    <property type="project" value="UniProtKB-KW"/>
</dbReference>
<accession>A0AAU9VGP9</accession>
<feature type="region of interest" description="Disordered" evidence="18">
    <location>
        <begin position="694"/>
        <end position="739"/>
    </location>
</feature>
<keyword evidence="8" id="KW-0378">Hydrolase</keyword>
<evidence type="ECO:0000313" key="21">
    <source>
        <dbReference type="EMBL" id="CAH2109147.1"/>
    </source>
</evidence>
<dbReference type="GO" id="GO:0004519">
    <property type="term" value="F:endonuclease activity"/>
    <property type="evidence" value="ECO:0007669"/>
    <property type="project" value="UniProtKB-KW"/>
</dbReference>
<keyword evidence="13" id="KW-0548">Nucleotidyltransferase</keyword>
<evidence type="ECO:0000256" key="11">
    <source>
        <dbReference type="ARBA" id="ARBA00022908"/>
    </source>
</evidence>
<dbReference type="GO" id="GO:0015074">
    <property type="term" value="P:DNA integration"/>
    <property type="evidence" value="ECO:0007669"/>
    <property type="project" value="UniProtKB-KW"/>
</dbReference>
<dbReference type="InterPro" id="IPR001878">
    <property type="entry name" value="Znf_CCHC"/>
</dbReference>
<dbReference type="InterPro" id="IPR057670">
    <property type="entry name" value="SH3_retrovirus"/>
</dbReference>
<comment type="function">
    <text evidence="1">The aspartyl protease (PR) mediates the proteolytic cleavages of the Gag and Gag-Pol polyproteins after assembly of the VLP.</text>
</comment>
<dbReference type="PANTHER" id="PTHR42648:SF11">
    <property type="entry name" value="TRANSPOSON TY4-P GAG-POL POLYPROTEIN"/>
    <property type="match status" value="1"/>
</dbReference>
<evidence type="ECO:0000256" key="5">
    <source>
        <dbReference type="ARBA" id="ARBA00022723"/>
    </source>
</evidence>
<dbReference type="GO" id="GO:0008270">
    <property type="term" value="F:zinc ion binding"/>
    <property type="evidence" value="ECO:0007669"/>
    <property type="project" value="UniProtKB-KW"/>
</dbReference>
<keyword evidence="22" id="KW-1185">Reference proteome</keyword>
<evidence type="ECO:0000256" key="10">
    <source>
        <dbReference type="ARBA" id="ARBA00022842"/>
    </source>
</evidence>
<dbReference type="Pfam" id="PF13976">
    <property type="entry name" value="gag_pre-integrs"/>
    <property type="match status" value="1"/>
</dbReference>
<evidence type="ECO:0000256" key="13">
    <source>
        <dbReference type="ARBA" id="ARBA00022932"/>
    </source>
</evidence>
<dbReference type="Pfam" id="PF00098">
    <property type="entry name" value="zf-CCHC"/>
    <property type="match status" value="1"/>
</dbReference>
<evidence type="ECO:0000259" key="20">
    <source>
        <dbReference type="PROSITE" id="PS50994"/>
    </source>
</evidence>
<protein>
    <recommendedName>
        <fullName evidence="23">Retrovirus-related Pol polyprotein from transposon TNT 1-94</fullName>
    </recommendedName>
</protein>
<evidence type="ECO:0000256" key="9">
    <source>
        <dbReference type="ARBA" id="ARBA00022840"/>
    </source>
</evidence>
<dbReference type="GO" id="GO:0005524">
    <property type="term" value="F:ATP binding"/>
    <property type="evidence" value="ECO:0007669"/>
    <property type="project" value="UniProtKB-KW"/>
</dbReference>
<dbReference type="Pfam" id="PF25597">
    <property type="entry name" value="SH3_retrovirus"/>
    <property type="match status" value="1"/>
</dbReference>
<dbReference type="GO" id="GO:0003676">
    <property type="term" value="F:nucleic acid binding"/>
    <property type="evidence" value="ECO:0007669"/>
    <property type="project" value="InterPro"/>
</dbReference>
<reference evidence="21" key="1">
    <citation type="submission" date="2022-03" db="EMBL/GenBank/DDBJ databases">
        <authorList>
            <person name="Tunstrom K."/>
        </authorList>
    </citation>
    <scope>NUCLEOTIDE SEQUENCE</scope>
</reference>
<feature type="domain" description="CCHC-type" evidence="19">
    <location>
        <begin position="216"/>
        <end position="232"/>
    </location>
</feature>
<dbReference type="SMART" id="SM00343">
    <property type="entry name" value="ZnF_C2HC"/>
    <property type="match status" value="1"/>
</dbReference>
<keyword evidence="9" id="KW-0067">ATP-binding</keyword>
<evidence type="ECO:0000256" key="3">
    <source>
        <dbReference type="ARBA" id="ARBA00022670"/>
    </source>
</evidence>
<dbReference type="AlphaFoldDB" id="A0AAU9VGP9"/>
<evidence type="ECO:0000256" key="12">
    <source>
        <dbReference type="ARBA" id="ARBA00022918"/>
    </source>
</evidence>
<feature type="compositionally biased region" description="Basic and acidic residues" evidence="18">
    <location>
        <begin position="694"/>
        <end position="708"/>
    </location>
</feature>
<dbReference type="Gene3D" id="3.30.420.10">
    <property type="entry name" value="Ribonuclease H-like superfamily/Ribonuclease H"/>
    <property type="match status" value="1"/>
</dbReference>
<feature type="domain" description="Integrase catalytic" evidence="20">
    <location>
        <begin position="442"/>
        <end position="617"/>
    </location>
</feature>
<evidence type="ECO:0000256" key="14">
    <source>
        <dbReference type="ARBA" id="ARBA00023113"/>
    </source>
</evidence>
<evidence type="ECO:0000256" key="4">
    <source>
        <dbReference type="ARBA" id="ARBA00022722"/>
    </source>
</evidence>
<dbReference type="InterPro" id="IPR001584">
    <property type="entry name" value="Integrase_cat-core"/>
</dbReference>
<keyword evidence="16" id="KW-0511">Multifunctional enzyme</keyword>
<evidence type="ECO:0000256" key="18">
    <source>
        <dbReference type="SAM" id="MobiDB-lite"/>
    </source>
</evidence>
<keyword evidence="15" id="KW-0233">DNA recombination</keyword>
<keyword evidence="6" id="KW-0547">Nucleotide-binding</keyword>
<keyword evidence="13" id="KW-0239">DNA-directed DNA polymerase</keyword>
<dbReference type="InterPro" id="IPR013103">
    <property type="entry name" value="RVT_2"/>
</dbReference>
<keyword evidence="11" id="KW-0229">DNA integration</keyword>
<evidence type="ECO:0000256" key="8">
    <source>
        <dbReference type="ARBA" id="ARBA00022801"/>
    </source>
</evidence>
<dbReference type="GO" id="GO:0003887">
    <property type="term" value="F:DNA-directed DNA polymerase activity"/>
    <property type="evidence" value="ECO:0007669"/>
    <property type="project" value="UniProtKB-KW"/>
</dbReference>
<keyword evidence="2" id="KW-1188">Viral release from host cell</keyword>
<dbReference type="PROSITE" id="PS50158">
    <property type="entry name" value="ZF_CCHC"/>
    <property type="match status" value="1"/>
</dbReference>
<dbReference type="GO" id="GO:0008233">
    <property type="term" value="F:peptidase activity"/>
    <property type="evidence" value="ECO:0007669"/>
    <property type="project" value="UniProtKB-KW"/>
</dbReference>
<sequence>MSSNYVVSVPKLKGRENYAEWAFAAENFLVLEGTSDCILQTKPEEAAADAKTKAKLILTIDSALYVHIKEVKSTKELWDKLKQLFDDSGFTRRISLLRTLISIRLENCTSMTSYVTQIIETSQKLNGTGFNINDEWVGCLLLAGLSEKYSPMIEHSGIKITADAIKTKLMDLEEDSGDVSGAFASFRKNKIGSIGETKDNRHMSKSKPRNTQKIIKCYKCKQTGHYRNQCTNFDKDASNTKTFERKQTNAFSAVFLNGNFSKTDWYIDSGASAHLTANESWIKNASTENPIKEIVVANNEKLAIKCSGDVQIATLTDDCEYDVVVEEVLCIPSLTTNLLSVSQLIAKGNRVHFTNDGCQIYNKFDKLVATACLINGVYKLKMPERFLAAVMTSSDMWHRRLGHLNSNYLNKMQNAVEGLTLDRRADISKSSCIVCCEGKQSRLPFPQDGSRSDDLLQLVHSDICGPFNNVSIGGSRYYILFVDDYSRMIYIYFLKNKSAALDCFKIYKTVVENQLNKKIKKLRTDNGKEYCSKEFEKYLSSSGIVHQKSNPYTPEQNGLAERCNRSVVEKARCLLFDAHLDNSFWAEAANTAVYLQNRTVASALNEKTPFELWTSRKPDISHLRVFGSIVMMHIPKEKRLKWDKKAEKGILVGYSEDVKGYRVYIPRTKVITTSRDVVIIEKPTLVESPVQIKELHSQTESSEVHSDSVGDISDDTESAEYHDGDETYVPDEEEISSSGESVVSVVKKRECRRHRREPNRYGFSNVCFESDSATDVSELSLQDALNGPEREQWLEAVRDELQCFEDNNAWELSEVPDNSTVVQCRWVLRKKYDSENKVRFRARLVAKGFSQKRGVDYTETFSPVVRHTTLRLLFSLSVQLGLDVTHLDVKTAFLNGDLEEIIYMQKPDCFDSPGSKNKVLKLKKAIYGLKQASRAWNKKLDSCLLEYGYKKSKLEPWLCSGNSAL</sequence>
<evidence type="ECO:0008006" key="23">
    <source>
        <dbReference type="Google" id="ProtNLM"/>
    </source>
</evidence>
<keyword evidence="5" id="KW-0479">Metal-binding</keyword>
<proteinExistence type="predicted"/>
<feature type="compositionally biased region" description="Acidic residues" evidence="18">
    <location>
        <begin position="726"/>
        <end position="735"/>
    </location>
</feature>
<dbReference type="PROSITE" id="PS50994">
    <property type="entry name" value="INTEGRASE"/>
    <property type="match status" value="1"/>
</dbReference>
<dbReference type="Proteomes" id="UP001153954">
    <property type="component" value="Unassembled WGS sequence"/>
</dbReference>
<keyword evidence="12" id="KW-0695">RNA-directed DNA polymerase</keyword>
<dbReference type="SUPFAM" id="SSF57756">
    <property type="entry name" value="Retrovirus zinc finger-like domains"/>
    <property type="match status" value="1"/>
</dbReference>
<gene>
    <name evidence="21" type="ORF">EEDITHA_LOCUS23011</name>
</gene>
<dbReference type="InterPro" id="IPR039537">
    <property type="entry name" value="Retrotran_Ty1/copia-like"/>
</dbReference>
<evidence type="ECO:0000256" key="17">
    <source>
        <dbReference type="PROSITE-ProRule" id="PRU00047"/>
    </source>
</evidence>
<evidence type="ECO:0000256" key="16">
    <source>
        <dbReference type="ARBA" id="ARBA00023268"/>
    </source>
</evidence>
<evidence type="ECO:0000256" key="1">
    <source>
        <dbReference type="ARBA" id="ARBA00002180"/>
    </source>
</evidence>
<keyword evidence="10" id="KW-0460">Magnesium</keyword>
<name>A0AAU9VGP9_EUPED</name>
<dbReference type="Pfam" id="PF00665">
    <property type="entry name" value="rve"/>
    <property type="match status" value="1"/>
</dbReference>
<dbReference type="SUPFAM" id="SSF53098">
    <property type="entry name" value="Ribonuclease H-like"/>
    <property type="match status" value="1"/>
</dbReference>
<keyword evidence="17" id="KW-0863">Zinc-finger</keyword>
<evidence type="ECO:0000313" key="22">
    <source>
        <dbReference type="Proteomes" id="UP001153954"/>
    </source>
</evidence>
<evidence type="ECO:0000256" key="6">
    <source>
        <dbReference type="ARBA" id="ARBA00022741"/>
    </source>
</evidence>
<dbReference type="EMBL" id="CAKOGL010000062">
    <property type="protein sequence ID" value="CAH2109147.1"/>
    <property type="molecule type" value="Genomic_DNA"/>
</dbReference>
<keyword evidence="4" id="KW-0540">Nuclease</keyword>
<dbReference type="Pfam" id="PF22936">
    <property type="entry name" value="Pol_BBD"/>
    <property type="match status" value="1"/>
</dbReference>
<evidence type="ECO:0000259" key="19">
    <source>
        <dbReference type="PROSITE" id="PS50158"/>
    </source>
</evidence>
<dbReference type="InterPro" id="IPR012337">
    <property type="entry name" value="RNaseH-like_sf"/>
</dbReference>
<dbReference type="InterPro" id="IPR054722">
    <property type="entry name" value="PolX-like_BBD"/>
</dbReference>
<dbReference type="InterPro" id="IPR036875">
    <property type="entry name" value="Znf_CCHC_sf"/>
</dbReference>
<keyword evidence="7" id="KW-0255">Endonuclease</keyword>
<dbReference type="Pfam" id="PF14223">
    <property type="entry name" value="Retrotran_gag_2"/>
    <property type="match status" value="1"/>
</dbReference>
<dbReference type="GO" id="GO:0006508">
    <property type="term" value="P:proteolysis"/>
    <property type="evidence" value="ECO:0007669"/>
    <property type="project" value="UniProtKB-KW"/>
</dbReference>
<dbReference type="InterPro" id="IPR036397">
    <property type="entry name" value="RNaseH_sf"/>
</dbReference>
<dbReference type="PANTHER" id="PTHR42648">
    <property type="entry name" value="TRANSPOSASE, PUTATIVE-RELATED"/>
    <property type="match status" value="1"/>
</dbReference>
<dbReference type="Pfam" id="PF07727">
    <property type="entry name" value="RVT_2"/>
    <property type="match status" value="1"/>
</dbReference>
<keyword evidence="3" id="KW-0645">Protease</keyword>
<organism evidence="21 22">
    <name type="scientific">Euphydryas editha</name>
    <name type="common">Edith's checkerspot</name>
    <dbReference type="NCBI Taxonomy" id="104508"/>
    <lineage>
        <taxon>Eukaryota</taxon>
        <taxon>Metazoa</taxon>
        <taxon>Ecdysozoa</taxon>
        <taxon>Arthropoda</taxon>
        <taxon>Hexapoda</taxon>
        <taxon>Insecta</taxon>
        <taxon>Pterygota</taxon>
        <taxon>Neoptera</taxon>
        <taxon>Endopterygota</taxon>
        <taxon>Lepidoptera</taxon>
        <taxon>Glossata</taxon>
        <taxon>Ditrysia</taxon>
        <taxon>Papilionoidea</taxon>
        <taxon>Nymphalidae</taxon>
        <taxon>Nymphalinae</taxon>
        <taxon>Euphydryas</taxon>
    </lineage>
</organism>
<dbReference type="GO" id="GO:0003964">
    <property type="term" value="F:RNA-directed DNA polymerase activity"/>
    <property type="evidence" value="ECO:0007669"/>
    <property type="project" value="UniProtKB-KW"/>
</dbReference>
<keyword evidence="13" id="KW-0808">Transferase</keyword>
<keyword evidence="17" id="KW-0862">Zinc</keyword>